<dbReference type="eggNOG" id="KOG0759">
    <property type="taxonomic scope" value="Eukaryota"/>
</dbReference>
<protein>
    <submittedName>
        <fullName evidence="11">Mitochondrial carrier domain-containing protein</fullName>
    </submittedName>
</protein>
<evidence type="ECO:0000256" key="9">
    <source>
        <dbReference type="RuleBase" id="RU000488"/>
    </source>
</evidence>
<dbReference type="InterPro" id="IPR050391">
    <property type="entry name" value="Mito_Metabolite_Transporter"/>
</dbReference>
<evidence type="ECO:0000256" key="6">
    <source>
        <dbReference type="ARBA" id="ARBA00022989"/>
    </source>
</evidence>
<evidence type="ECO:0000313" key="10">
    <source>
        <dbReference type="EMBL" id="AOW01166.1"/>
    </source>
</evidence>
<dbReference type="PROSITE" id="PS50920">
    <property type="entry name" value="SOLCAR"/>
    <property type="match status" value="3"/>
</dbReference>
<evidence type="ECO:0000256" key="3">
    <source>
        <dbReference type="ARBA" id="ARBA00022448"/>
    </source>
</evidence>
<dbReference type="KEGG" id="yli:2907253"/>
<evidence type="ECO:0000256" key="8">
    <source>
        <dbReference type="PROSITE-ProRule" id="PRU00282"/>
    </source>
</evidence>
<keyword evidence="6" id="KW-1133">Transmembrane helix</keyword>
<feature type="repeat" description="Solcar" evidence="8">
    <location>
        <begin position="127"/>
        <end position="218"/>
    </location>
</feature>
<accession>A0A1D8N6A9</accession>
<dbReference type="Proteomes" id="UP000182444">
    <property type="component" value="Chromosome 1B"/>
</dbReference>
<dbReference type="EMBL" id="KZ858969">
    <property type="protein sequence ID" value="RDW27055.1"/>
    <property type="molecule type" value="Genomic_DNA"/>
</dbReference>
<evidence type="ECO:0000256" key="2">
    <source>
        <dbReference type="ARBA" id="ARBA00006375"/>
    </source>
</evidence>
<feature type="repeat" description="Solcar" evidence="8">
    <location>
        <begin position="32"/>
        <end position="112"/>
    </location>
</feature>
<evidence type="ECO:0000313" key="12">
    <source>
        <dbReference type="Proteomes" id="UP000182444"/>
    </source>
</evidence>
<dbReference type="GO" id="GO:0016020">
    <property type="term" value="C:membrane"/>
    <property type="evidence" value="ECO:0007669"/>
    <property type="project" value="UniProtKB-SubCell"/>
</dbReference>
<dbReference type="FunFam" id="1.50.40.10:FF:000107">
    <property type="entry name" value="Mitochondrial dicarboxylate carrier"/>
    <property type="match status" value="1"/>
</dbReference>
<evidence type="ECO:0000256" key="5">
    <source>
        <dbReference type="ARBA" id="ARBA00022737"/>
    </source>
</evidence>
<evidence type="ECO:0000256" key="1">
    <source>
        <dbReference type="ARBA" id="ARBA00004141"/>
    </source>
</evidence>
<proteinExistence type="inferred from homology"/>
<dbReference type="EMBL" id="CP017554">
    <property type="protein sequence ID" value="AOW01166.1"/>
    <property type="molecule type" value="Genomic_DNA"/>
</dbReference>
<keyword evidence="3 9" id="KW-0813">Transport</keyword>
<dbReference type="VEuPathDB" id="FungiDB:YALI1_B04831g"/>
<evidence type="ECO:0000256" key="7">
    <source>
        <dbReference type="ARBA" id="ARBA00023136"/>
    </source>
</evidence>
<dbReference type="InterPro" id="IPR018108">
    <property type="entry name" value="MCP_transmembrane"/>
</dbReference>
<dbReference type="GeneID" id="2907253"/>
<dbReference type="Gene3D" id="1.50.40.10">
    <property type="entry name" value="Mitochondrial carrier domain"/>
    <property type="match status" value="1"/>
</dbReference>
<organism evidence="10 12">
    <name type="scientific">Yarrowia lipolytica</name>
    <name type="common">Candida lipolytica</name>
    <dbReference type="NCBI Taxonomy" id="4952"/>
    <lineage>
        <taxon>Eukaryota</taxon>
        <taxon>Fungi</taxon>
        <taxon>Dikarya</taxon>
        <taxon>Ascomycota</taxon>
        <taxon>Saccharomycotina</taxon>
        <taxon>Dipodascomycetes</taxon>
        <taxon>Dipodascales</taxon>
        <taxon>Dipodascales incertae sedis</taxon>
        <taxon>Yarrowia</taxon>
    </lineage>
</organism>
<keyword evidence="7 8" id="KW-0472">Membrane</keyword>
<dbReference type="VEuPathDB" id="FungiDB:YALI0_B03344g"/>
<keyword evidence="4 8" id="KW-0812">Transmembrane</keyword>
<evidence type="ECO:0000313" key="11">
    <source>
        <dbReference type="EMBL" id="RDW27055.1"/>
    </source>
</evidence>
<dbReference type="AlphaFoldDB" id="A0A1D8N6A9"/>
<dbReference type="Pfam" id="PF00153">
    <property type="entry name" value="Mito_carr"/>
    <property type="match status" value="3"/>
</dbReference>
<dbReference type="Proteomes" id="UP000256601">
    <property type="component" value="Unassembled WGS sequence"/>
</dbReference>
<evidence type="ECO:0000313" key="13">
    <source>
        <dbReference type="Proteomes" id="UP000256601"/>
    </source>
</evidence>
<dbReference type="PANTHER" id="PTHR45618">
    <property type="entry name" value="MITOCHONDRIAL DICARBOXYLATE CARRIER-RELATED"/>
    <property type="match status" value="1"/>
</dbReference>
<comment type="subcellular location">
    <subcellularLocation>
        <location evidence="1">Membrane</location>
        <topology evidence="1">Multi-pass membrane protein</topology>
    </subcellularLocation>
</comment>
<dbReference type="SUPFAM" id="SSF103506">
    <property type="entry name" value="Mitochondrial carrier"/>
    <property type="match status" value="1"/>
</dbReference>
<feature type="repeat" description="Solcar" evidence="8">
    <location>
        <begin position="228"/>
        <end position="314"/>
    </location>
</feature>
<dbReference type="InterPro" id="IPR023395">
    <property type="entry name" value="MCP_dom_sf"/>
</dbReference>
<comment type="similarity">
    <text evidence="2 9">Belongs to the mitochondrial carrier (TC 2.A.29) family.</text>
</comment>
<gene>
    <name evidence="11" type="ORF">B0I71DRAFT_129761</name>
    <name evidence="10" type="ORF">YALI1_B04831g</name>
</gene>
<sequence length="320" mass="35730">MSSLQKHLPMESKTKPAEIPLSAVPPSAKIHYPFWYGGFASVVAGVFTHPLDLAKVRLQTAKTRGQGLFGTLVNVVKHEGITGVYSGLSASMLRLSTYSTMRFGMYEYLKESIAPYYYNPNKRDQNPPMYVLLPISIIAGISGGIVGNPADIINIRMQNDQSLPKDQRRNYKHAFDGLIRMYKEEGVRAMFRGLGPNCTRGVLMTSSQMVSYDSFKALLVNHLGMNPDKKATHFSASLLAGLMATTVCSPVDVVKTRIMNAHAHHSKDSAFTIFFNALKQEGPLFMFRGWLPSFVRLGPQTILTYIVLEQLKFYKIGMRH</sequence>
<name>A0A1D8N6A9_YARLL</name>
<keyword evidence="5" id="KW-0677">Repeat</keyword>
<dbReference type="OMA" id="TTRFGAY"/>
<evidence type="ECO:0000256" key="4">
    <source>
        <dbReference type="ARBA" id="ARBA00022692"/>
    </source>
</evidence>
<reference evidence="10 12" key="1">
    <citation type="journal article" date="2016" name="PLoS ONE">
        <title>Sequence Assembly of Yarrowia lipolytica Strain W29/CLIB89 Shows Transposable Element Diversity.</title>
        <authorList>
            <person name="Magnan C."/>
            <person name="Yu J."/>
            <person name="Chang I."/>
            <person name="Jahn E."/>
            <person name="Kanomata Y."/>
            <person name="Wu J."/>
            <person name="Zeller M."/>
            <person name="Oakes M."/>
            <person name="Baldi P."/>
            <person name="Sandmeyer S."/>
        </authorList>
    </citation>
    <scope>NUCLEOTIDE SEQUENCE [LARGE SCALE GENOMIC DNA]</scope>
    <source>
        <strain evidence="10">CLIB89</strain>
        <strain evidence="12">CLIB89(W29)</strain>
    </source>
</reference>
<reference evidence="11 13" key="2">
    <citation type="submission" date="2018-07" db="EMBL/GenBank/DDBJ databases">
        <title>Draft Genome Assemblies for Five Robust Yarrowia lipolytica Strains Exhibiting High Lipid Production and Pentose Sugar Utilization and Sugar Alcohol Secretion from Undetoxified Lignocellulosic Biomass Hydrolysates.</title>
        <authorList>
            <consortium name="DOE Joint Genome Institute"/>
            <person name="Walker C."/>
            <person name="Ryu S."/>
            <person name="Na H."/>
            <person name="Zane M."/>
            <person name="LaButti K."/>
            <person name="Lipzen A."/>
            <person name="Haridas S."/>
            <person name="Barry K."/>
            <person name="Grigoriev I.V."/>
            <person name="Quarterman J."/>
            <person name="Slininger P."/>
            <person name="Dien B."/>
            <person name="Trinh C.T."/>
        </authorList>
    </citation>
    <scope>NUCLEOTIDE SEQUENCE [LARGE SCALE GENOMIC DNA]</scope>
    <source>
        <strain evidence="11 13">YB392</strain>
    </source>
</reference>